<name>A0ABY3EEM0_9BURK</name>
<keyword evidence="2" id="KW-0472">Membrane</keyword>
<dbReference type="EMBL" id="VCIZ01000029">
    <property type="protein sequence ID" value="TSP09345.1"/>
    <property type="molecule type" value="Genomic_DNA"/>
</dbReference>
<keyword evidence="2" id="KW-1133">Transmembrane helix</keyword>
<dbReference type="Proteomes" id="UP000318943">
    <property type="component" value="Unassembled WGS sequence"/>
</dbReference>
<evidence type="ECO:0000256" key="1">
    <source>
        <dbReference type="SAM" id="MobiDB-lite"/>
    </source>
</evidence>
<organism evidence="3 4">
    <name type="scientific">Cupriavidus campinensis</name>
    <dbReference type="NCBI Taxonomy" id="151783"/>
    <lineage>
        <taxon>Bacteria</taxon>
        <taxon>Pseudomonadati</taxon>
        <taxon>Pseudomonadota</taxon>
        <taxon>Betaproteobacteria</taxon>
        <taxon>Burkholderiales</taxon>
        <taxon>Burkholderiaceae</taxon>
        <taxon>Cupriavidus</taxon>
    </lineage>
</organism>
<keyword evidence="4" id="KW-1185">Reference proteome</keyword>
<feature type="transmembrane region" description="Helical" evidence="2">
    <location>
        <begin position="32"/>
        <end position="55"/>
    </location>
</feature>
<comment type="caution">
    <text evidence="3">The sequence shown here is derived from an EMBL/GenBank/DDBJ whole genome shotgun (WGS) entry which is preliminary data.</text>
</comment>
<feature type="compositionally biased region" description="Pro residues" evidence="1">
    <location>
        <begin position="125"/>
        <end position="144"/>
    </location>
</feature>
<sequence length="168" mass="17864">MAASSPPPNASAAVRMDTATRRRPFDSMFLRLFLVMAAIMVAVHVLGVTVIEGLFPRPGSARWEERMREAASEAAAAGKPFRRLEPPQRGPRFEEDDDAGEGGPSGDRGMFRPGDPDRRGGGGGGPPPPPPPPSRGPRPPPPPATTAAIVRRARAGCARWTARSCLPR</sequence>
<evidence type="ECO:0000313" key="4">
    <source>
        <dbReference type="Proteomes" id="UP000318943"/>
    </source>
</evidence>
<feature type="non-terminal residue" evidence="3">
    <location>
        <position position="168"/>
    </location>
</feature>
<feature type="region of interest" description="Disordered" evidence="1">
    <location>
        <begin position="65"/>
        <end position="146"/>
    </location>
</feature>
<accession>A0ABY3EEM0</accession>
<proteinExistence type="predicted"/>
<evidence type="ECO:0000313" key="3">
    <source>
        <dbReference type="EMBL" id="TSP09345.1"/>
    </source>
</evidence>
<protein>
    <submittedName>
        <fullName evidence="3">Uncharacterized protein</fullName>
    </submittedName>
</protein>
<keyword evidence="2" id="KW-0812">Transmembrane</keyword>
<gene>
    <name evidence="3" type="ORF">FGG12_28410</name>
</gene>
<evidence type="ECO:0000256" key="2">
    <source>
        <dbReference type="SAM" id="Phobius"/>
    </source>
</evidence>
<reference evidence="3 4" key="1">
    <citation type="submission" date="2019-05" db="EMBL/GenBank/DDBJ databases">
        <title>Whole genome sequence analysis of Cupriavidus campinensis S14E4C strain.</title>
        <authorList>
            <person name="Abbaszade G."/>
            <person name="Szabo A."/>
            <person name="Toumi M."/>
            <person name="Toth E."/>
        </authorList>
    </citation>
    <scope>NUCLEOTIDE SEQUENCE [LARGE SCALE GENOMIC DNA]</scope>
    <source>
        <strain evidence="3 4">S14E4C</strain>
    </source>
</reference>